<feature type="region of interest" description="Disordered" evidence="1">
    <location>
        <begin position="1"/>
        <end position="20"/>
    </location>
</feature>
<reference evidence="2" key="2">
    <citation type="journal article" date="2021" name="PeerJ">
        <title>Extensive microbial diversity within the chicken gut microbiome revealed by metagenomics and culture.</title>
        <authorList>
            <person name="Gilroy R."/>
            <person name="Ravi A."/>
            <person name="Getino M."/>
            <person name="Pursley I."/>
            <person name="Horton D.L."/>
            <person name="Alikhan N.F."/>
            <person name="Baker D."/>
            <person name="Gharbi K."/>
            <person name="Hall N."/>
            <person name="Watson M."/>
            <person name="Adriaenssens E.M."/>
            <person name="Foster-Nyarko E."/>
            <person name="Jarju S."/>
            <person name="Secka A."/>
            <person name="Antonio M."/>
            <person name="Oren A."/>
            <person name="Chaudhuri R.R."/>
            <person name="La Ragione R."/>
            <person name="Hildebrand F."/>
            <person name="Pallen M.J."/>
        </authorList>
    </citation>
    <scope>NUCLEOTIDE SEQUENCE</scope>
    <source>
        <strain evidence="2">10192</strain>
    </source>
</reference>
<feature type="non-terminal residue" evidence="2">
    <location>
        <position position="53"/>
    </location>
</feature>
<evidence type="ECO:0000256" key="1">
    <source>
        <dbReference type="SAM" id="MobiDB-lite"/>
    </source>
</evidence>
<dbReference type="AlphaFoldDB" id="A0A9D9DPG1"/>
<dbReference type="Proteomes" id="UP000823632">
    <property type="component" value="Unassembled WGS sequence"/>
</dbReference>
<dbReference type="EMBL" id="JADIND010000125">
    <property type="protein sequence ID" value="MBO8430917.1"/>
    <property type="molecule type" value="Genomic_DNA"/>
</dbReference>
<reference evidence="2" key="1">
    <citation type="submission" date="2020-10" db="EMBL/GenBank/DDBJ databases">
        <authorList>
            <person name="Gilroy R."/>
        </authorList>
    </citation>
    <scope>NUCLEOTIDE SEQUENCE</scope>
    <source>
        <strain evidence="2">10192</strain>
    </source>
</reference>
<protein>
    <submittedName>
        <fullName evidence="2">Uncharacterized protein</fullName>
    </submittedName>
</protein>
<name>A0A9D9DPG1_9BACT</name>
<evidence type="ECO:0000313" key="3">
    <source>
        <dbReference type="Proteomes" id="UP000823632"/>
    </source>
</evidence>
<proteinExistence type="predicted"/>
<sequence length="53" mass="5646">MKSLIMTENQRGKSGLTTKNTHVKGFTECSMTSGSDKNGMGCAYWASTDVSPA</sequence>
<gene>
    <name evidence="2" type="ORF">IAC76_05970</name>
</gene>
<comment type="caution">
    <text evidence="2">The sequence shown here is derived from an EMBL/GenBank/DDBJ whole genome shotgun (WGS) entry which is preliminary data.</text>
</comment>
<accession>A0A9D9DPG1</accession>
<organism evidence="2 3">
    <name type="scientific">Candidatus Scatousia excrementipullorum</name>
    <dbReference type="NCBI Taxonomy" id="2840936"/>
    <lineage>
        <taxon>Bacteria</taxon>
        <taxon>Candidatus Scatousia</taxon>
    </lineage>
</organism>
<evidence type="ECO:0000313" key="2">
    <source>
        <dbReference type="EMBL" id="MBO8430917.1"/>
    </source>
</evidence>